<dbReference type="GO" id="GO:0008616">
    <property type="term" value="P:tRNA queuosine(34) biosynthetic process"/>
    <property type="evidence" value="ECO:0007669"/>
    <property type="project" value="UniProtKB-UniRule"/>
</dbReference>
<dbReference type="KEGG" id="pbas:SMSP2_02531"/>
<feature type="binding site" evidence="4">
    <location>
        <position position="307"/>
    </location>
    <ligand>
        <name>Zn(2+)</name>
        <dbReference type="ChEBI" id="CHEBI:29105"/>
    </ligand>
</feature>
<dbReference type="NCBIfam" id="TIGR00430">
    <property type="entry name" value="Q_tRNA_tgt"/>
    <property type="match status" value="1"/>
</dbReference>
<feature type="binding site" evidence="4">
    <location>
        <position position="190"/>
    </location>
    <ligand>
        <name>substrate</name>
    </ligand>
</feature>
<dbReference type="EC" id="2.4.2.29" evidence="4"/>
<gene>
    <name evidence="4 6" type="primary">tgt</name>
    <name evidence="6" type="ORF">SMSP2_02531</name>
</gene>
<dbReference type="Pfam" id="PF01702">
    <property type="entry name" value="TGT"/>
    <property type="match status" value="1"/>
</dbReference>
<dbReference type="Gene3D" id="3.20.20.105">
    <property type="entry name" value="Queuine tRNA-ribosyltransferase-like"/>
    <property type="match status" value="1"/>
</dbReference>
<evidence type="ECO:0000313" key="7">
    <source>
        <dbReference type="Proteomes" id="UP000188181"/>
    </source>
</evidence>
<dbReference type="AlphaFoldDB" id="A0A1Q2MHI5"/>
<keyword evidence="7" id="KW-1185">Reference proteome</keyword>
<evidence type="ECO:0000259" key="5">
    <source>
        <dbReference type="Pfam" id="PF01702"/>
    </source>
</evidence>
<reference evidence="7" key="1">
    <citation type="submission" date="2017-02" db="EMBL/GenBank/DDBJ databases">
        <title>Comparative genomics and description of representatives of a novel lineage of planctomycetes thriving in anoxic sediments.</title>
        <authorList>
            <person name="Spring S."/>
            <person name="Bunk B."/>
            <person name="Sproer C."/>
        </authorList>
    </citation>
    <scope>NUCLEOTIDE SEQUENCE [LARGE SCALE GENOMIC DNA]</scope>
    <source>
        <strain evidence="7">SM-Chi-D1</strain>
    </source>
</reference>
<dbReference type="NCBIfam" id="TIGR00449">
    <property type="entry name" value="tgt_general"/>
    <property type="match status" value="1"/>
</dbReference>
<organism evidence="6 7">
    <name type="scientific">Limihaloglobus sulfuriphilus</name>
    <dbReference type="NCBI Taxonomy" id="1851148"/>
    <lineage>
        <taxon>Bacteria</taxon>
        <taxon>Pseudomonadati</taxon>
        <taxon>Planctomycetota</taxon>
        <taxon>Phycisphaerae</taxon>
        <taxon>Sedimentisphaerales</taxon>
        <taxon>Sedimentisphaeraceae</taxon>
        <taxon>Limihaloglobus</taxon>
    </lineage>
</organism>
<dbReference type="HAMAP" id="MF_00168">
    <property type="entry name" value="Q_tRNA_Tgt"/>
    <property type="match status" value="1"/>
</dbReference>
<dbReference type="Proteomes" id="UP000188181">
    <property type="component" value="Chromosome"/>
</dbReference>
<dbReference type="EMBL" id="CP019646">
    <property type="protein sequence ID" value="AQQ72150.1"/>
    <property type="molecule type" value="Genomic_DNA"/>
</dbReference>
<keyword evidence="4" id="KW-0479">Metal-binding</keyword>
<keyword evidence="4" id="KW-0862">Zinc</keyword>
<dbReference type="PANTHER" id="PTHR46499:SF1">
    <property type="entry name" value="QUEUINE TRNA-RIBOSYLTRANSFERASE"/>
    <property type="match status" value="1"/>
</dbReference>
<feature type="binding site" evidence="4">
    <location>
        <position position="336"/>
    </location>
    <ligand>
        <name>Zn(2+)</name>
        <dbReference type="ChEBI" id="CHEBI:29105"/>
    </ligand>
</feature>
<dbReference type="OrthoDB" id="9805417at2"/>
<dbReference type="InterPro" id="IPR002616">
    <property type="entry name" value="tRNA_ribo_trans-like"/>
</dbReference>
<dbReference type="GO" id="GO:0005829">
    <property type="term" value="C:cytosol"/>
    <property type="evidence" value="ECO:0007669"/>
    <property type="project" value="TreeGrafter"/>
</dbReference>
<proteinExistence type="inferred from homology"/>
<feature type="region of interest" description="RNA binding" evidence="4">
    <location>
        <begin position="248"/>
        <end position="254"/>
    </location>
</feature>
<evidence type="ECO:0000256" key="2">
    <source>
        <dbReference type="ARBA" id="ARBA00022679"/>
    </source>
</evidence>
<dbReference type="InterPro" id="IPR004803">
    <property type="entry name" value="TGT"/>
</dbReference>
<evidence type="ECO:0000256" key="4">
    <source>
        <dbReference type="HAMAP-Rule" id="MF_00168"/>
    </source>
</evidence>
<keyword evidence="4" id="KW-0671">Queuosine biosynthesis</keyword>
<feature type="domain" description="tRNA-guanine(15) transglycosylase-like" evidence="5">
    <location>
        <begin position="16"/>
        <end position="369"/>
    </location>
</feature>
<evidence type="ECO:0000256" key="3">
    <source>
        <dbReference type="ARBA" id="ARBA00022694"/>
    </source>
</evidence>
<dbReference type="GO" id="GO:0046872">
    <property type="term" value="F:metal ion binding"/>
    <property type="evidence" value="ECO:0007669"/>
    <property type="project" value="UniProtKB-KW"/>
</dbReference>
<accession>A0A1Q2MHI5</accession>
<sequence length="375" mass="41638">MSIGKFEILCKDAKSNARKGLLTTGHGDIRTPVFMPVGTRGSVKGLTPEMVKDIGSQIILANTYHMYLRPGIDVVEQLGGLHKLMAWDAPILTDSGGYQVFSLSTLNRIGDDGVEFASHIDGQRIYLDPAIATDAQNRLGADIIMAFDECAPYPCERERLVSATERSIRWAKICKDSHKNDLQLLFAIVQGGIDLELRSYCADKLVEIGFPGYAMGGLSVGEGFDNMIRTTAHTVRHLPEDKPRYLMGVGMPADLIAGVREGIDMFDCVLPTRNGRNASAFTEEGPIKLRNSVYTTDIRPLEEGCGCYCCRNFSRGTLRHFFNVGEMLGPTLVSIHNITFLQRIMDKIHKNIDNNTFSEWSEEKLKKYAACGYVR</sequence>
<feature type="active site" description="Proton acceptor" evidence="4">
    <location>
        <position position="94"/>
    </location>
</feature>
<feature type="region of interest" description="RNA binding; important for wobble base 34 recognition" evidence="4">
    <location>
        <begin position="272"/>
        <end position="276"/>
    </location>
</feature>
<protein>
    <recommendedName>
        <fullName evidence="4">Queuine tRNA-ribosyltransferase</fullName>
        <ecNumber evidence="4">2.4.2.29</ecNumber>
    </recommendedName>
    <alternativeName>
        <fullName evidence="4">Guanine insertion enzyme</fullName>
    </alternativeName>
    <alternativeName>
        <fullName evidence="4">tRNA-guanine transglycosylase</fullName>
    </alternativeName>
</protein>
<feature type="binding site" evidence="4">
    <location>
        <position position="148"/>
    </location>
    <ligand>
        <name>substrate</name>
    </ligand>
</feature>
<keyword evidence="3 4" id="KW-0819">tRNA processing</keyword>
<dbReference type="GO" id="GO:0008479">
    <property type="term" value="F:tRNA-guanosine(34) queuine transglycosylase activity"/>
    <property type="evidence" value="ECO:0007669"/>
    <property type="project" value="UniProtKB-UniRule"/>
</dbReference>
<comment type="similarity">
    <text evidence="4">Belongs to the queuine tRNA-ribosyltransferase family.</text>
</comment>
<keyword evidence="1 4" id="KW-0328">Glycosyltransferase</keyword>
<evidence type="ECO:0000313" key="6">
    <source>
        <dbReference type="EMBL" id="AQQ72150.1"/>
    </source>
</evidence>
<comment type="subunit">
    <text evidence="4">Homodimer. Within each dimer, one monomer is responsible for RNA recognition and catalysis, while the other monomer binds to the replacement base PreQ1.</text>
</comment>
<feature type="active site" description="Nucleophile" evidence="4">
    <location>
        <position position="267"/>
    </location>
</feature>
<name>A0A1Q2MHI5_9BACT</name>
<comment type="cofactor">
    <cofactor evidence="4">
        <name>Zn(2+)</name>
        <dbReference type="ChEBI" id="CHEBI:29105"/>
    </cofactor>
    <text evidence="4">Binds 1 zinc ion per subunit.</text>
</comment>
<evidence type="ECO:0000256" key="1">
    <source>
        <dbReference type="ARBA" id="ARBA00022676"/>
    </source>
</evidence>
<dbReference type="InterPro" id="IPR036511">
    <property type="entry name" value="TGT-like_sf"/>
</dbReference>
<comment type="pathway">
    <text evidence="4">tRNA modification; tRNA-queuosine biosynthesis.</text>
</comment>
<dbReference type="STRING" id="1851148.SMSP2_02531"/>
<dbReference type="PANTHER" id="PTHR46499">
    <property type="entry name" value="QUEUINE TRNA-RIBOSYLTRANSFERASE"/>
    <property type="match status" value="1"/>
</dbReference>
<keyword evidence="2 4" id="KW-0808">Transferase</keyword>
<dbReference type="SUPFAM" id="SSF51713">
    <property type="entry name" value="tRNA-guanine transglycosylase"/>
    <property type="match status" value="1"/>
</dbReference>
<dbReference type="RefSeq" id="WP_146684373.1">
    <property type="nucleotide sequence ID" value="NZ_CP019646.1"/>
</dbReference>
<feature type="binding site" evidence="4">
    <location>
        <position position="305"/>
    </location>
    <ligand>
        <name>Zn(2+)</name>
        <dbReference type="ChEBI" id="CHEBI:29105"/>
    </ligand>
</feature>
<feature type="binding site" evidence="4">
    <location>
        <position position="217"/>
    </location>
    <ligand>
        <name>substrate</name>
    </ligand>
</feature>
<comment type="function">
    <text evidence="4">Catalyzes the base-exchange of a guanine (G) residue with the queuine precursor 7-aminomethyl-7-deazaguanine (PreQ1) at position 34 (anticodon wobble position) in tRNAs with GU(N) anticodons (tRNA-Asp, -Asn, -His and -Tyr). Catalysis occurs through a double-displacement mechanism. The nucleophile active site attacks the C1' of nucleotide 34 to detach the guanine base from the RNA, forming a covalent enzyme-RNA intermediate. The proton acceptor active site deprotonates the incoming PreQ1, allowing a nucleophilic attack on the C1' of the ribose to form the product. After dissociation, two additional enzymatic reactions on the tRNA convert PreQ1 to queuine (Q), resulting in the hypermodified nucleoside queuosine (7-(((4,5-cis-dihydroxy-2-cyclopenten-1-yl)amino)methyl)-7-deazaguanosine).</text>
</comment>
<feature type="binding site" evidence="4">
    <location>
        <begin position="94"/>
        <end position="98"/>
    </location>
    <ligand>
        <name>substrate</name>
    </ligand>
</feature>
<dbReference type="InterPro" id="IPR050076">
    <property type="entry name" value="ArchSynthase1/Queuine_TRR"/>
</dbReference>
<feature type="binding site" evidence="4">
    <location>
        <position position="310"/>
    </location>
    <ligand>
        <name>Zn(2+)</name>
        <dbReference type="ChEBI" id="CHEBI:29105"/>
    </ligand>
</feature>
<comment type="catalytic activity">
    <reaction evidence="4">
        <text>7-aminomethyl-7-carbaguanine + guanosine(34) in tRNA = 7-aminomethyl-7-carbaguanosine(34) in tRNA + guanine</text>
        <dbReference type="Rhea" id="RHEA:24104"/>
        <dbReference type="Rhea" id="RHEA-COMP:10341"/>
        <dbReference type="Rhea" id="RHEA-COMP:10342"/>
        <dbReference type="ChEBI" id="CHEBI:16235"/>
        <dbReference type="ChEBI" id="CHEBI:58703"/>
        <dbReference type="ChEBI" id="CHEBI:74269"/>
        <dbReference type="ChEBI" id="CHEBI:82833"/>
        <dbReference type="EC" id="2.4.2.29"/>
    </reaction>
</comment>
<dbReference type="UniPathway" id="UPA00392"/>